<dbReference type="PIRSF" id="PIRSF000137">
    <property type="entry name" value="Alcohol_oxidase"/>
    <property type="match status" value="1"/>
</dbReference>
<evidence type="ECO:0000256" key="2">
    <source>
        <dbReference type="ARBA" id="ARBA00010790"/>
    </source>
</evidence>
<organism evidence="6 7">
    <name type="scientific">Wolfiporia cocos (strain MD-104)</name>
    <name type="common">Brown rot fungus</name>
    <dbReference type="NCBI Taxonomy" id="742152"/>
    <lineage>
        <taxon>Eukaryota</taxon>
        <taxon>Fungi</taxon>
        <taxon>Dikarya</taxon>
        <taxon>Basidiomycota</taxon>
        <taxon>Agaricomycotina</taxon>
        <taxon>Agaricomycetes</taxon>
        <taxon>Polyporales</taxon>
        <taxon>Phaeolaceae</taxon>
        <taxon>Wolfiporia</taxon>
    </lineage>
</organism>
<dbReference type="SUPFAM" id="SSF51905">
    <property type="entry name" value="FAD/NAD(P)-binding domain"/>
    <property type="match status" value="1"/>
</dbReference>
<evidence type="ECO:0000256" key="4">
    <source>
        <dbReference type="PIRSR" id="PIRSR000137-2"/>
    </source>
</evidence>
<dbReference type="InterPro" id="IPR036188">
    <property type="entry name" value="FAD/NAD-bd_sf"/>
</dbReference>
<gene>
    <name evidence="6" type="ORF">WOLCODRAFT_113578</name>
</gene>
<dbReference type="InterPro" id="IPR012132">
    <property type="entry name" value="GMC_OxRdtase"/>
</dbReference>
<dbReference type="PANTHER" id="PTHR11552">
    <property type="entry name" value="GLUCOSE-METHANOL-CHOLINE GMC OXIDOREDUCTASE"/>
    <property type="match status" value="1"/>
</dbReference>
<protein>
    <submittedName>
        <fullName evidence="6">GMC oxidoreductase</fullName>
    </submittedName>
</protein>
<feature type="domain" description="Glucose-methanol-choline oxidoreductase N-terminal" evidence="5">
    <location>
        <begin position="282"/>
        <end position="296"/>
    </location>
</feature>
<dbReference type="SUPFAM" id="SSF54373">
    <property type="entry name" value="FAD-linked reductases, C-terminal domain"/>
    <property type="match status" value="1"/>
</dbReference>
<dbReference type="InterPro" id="IPR000172">
    <property type="entry name" value="GMC_OxRdtase_N"/>
</dbReference>
<dbReference type="OrthoDB" id="269227at2759"/>
<accession>A0A2H3J6F1</accession>
<dbReference type="Gene3D" id="3.50.50.60">
    <property type="entry name" value="FAD/NAD(P)-binding domain"/>
    <property type="match status" value="1"/>
</dbReference>
<name>A0A2H3J6F1_WOLCO</name>
<sequence length="582" mass="63599">MWPFTTAYPQHALHALRAQYDYIVMGGGNAGCVLARRLSEDGQSTVLLVERGDAADSFLHSTPLLSIHQISDGRHSDILQSTDNTSLGRPVSLVCGKGLGGATRINGDQYTCGVPAEYNAWSRHGRVGWSYEEIKPYFKKSERWTGPVPQEYHGLDGPLQVRSFQEWNYESSRRAAEAARQIGFSDIIDMHSPFEPSIGFNKIQYTLDAAGTRQSSFRAYLPRSYVEAHKNLHVCTNVLAHKLEFSESDAGAIRAEGVMLQGIMGGQKRVITARKEIVLACGALHTPQLLMLSGVGPKDHLREQGIRVVKDLPGVGQYLQDHVIVQTKYACPLFDSLWAMVRRPLTLLWEIYSYVWRGTGWFLCTLAEVEIFGLSSLIDKEGKSSALTEEQLNPYNPDNLPDFAVFLAPIADPESAKMDKSKGCIGLNAALLVAKSKGSIRLSSSDPAAPPIYDMQYLTEPEDWAALRAALRVTVALAHSMRASGYPIDGLVVPDVSSDAALDKFIRAGADTMFHYTGSCRMAPEEDAHPGVVDDALRVHGIAGLRVADASVLPCTPATHPQALVYAIAEKCADMVRGDGAL</sequence>
<dbReference type="InterPro" id="IPR007867">
    <property type="entry name" value="GMC_OxRtase_C"/>
</dbReference>
<reference evidence="6 7" key="1">
    <citation type="journal article" date="2012" name="Science">
        <title>The Paleozoic origin of enzymatic lignin decomposition reconstructed from 31 fungal genomes.</title>
        <authorList>
            <person name="Floudas D."/>
            <person name="Binder M."/>
            <person name="Riley R."/>
            <person name="Barry K."/>
            <person name="Blanchette R.A."/>
            <person name="Henrissat B."/>
            <person name="Martinez A.T."/>
            <person name="Otillar R."/>
            <person name="Spatafora J.W."/>
            <person name="Yadav J.S."/>
            <person name="Aerts A."/>
            <person name="Benoit I."/>
            <person name="Boyd A."/>
            <person name="Carlson A."/>
            <person name="Copeland A."/>
            <person name="Coutinho P.M."/>
            <person name="de Vries R.P."/>
            <person name="Ferreira P."/>
            <person name="Findley K."/>
            <person name="Foster B."/>
            <person name="Gaskell J."/>
            <person name="Glotzer D."/>
            <person name="Gorecki P."/>
            <person name="Heitman J."/>
            <person name="Hesse C."/>
            <person name="Hori C."/>
            <person name="Igarashi K."/>
            <person name="Jurgens J.A."/>
            <person name="Kallen N."/>
            <person name="Kersten P."/>
            <person name="Kohler A."/>
            <person name="Kuees U."/>
            <person name="Kumar T.K.A."/>
            <person name="Kuo A."/>
            <person name="LaButti K."/>
            <person name="Larrondo L.F."/>
            <person name="Lindquist E."/>
            <person name="Ling A."/>
            <person name="Lombard V."/>
            <person name="Lucas S."/>
            <person name="Lundell T."/>
            <person name="Martin R."/>
            <person name="McLaughlin D.J."/>
            <person name="Morgenstern I."/>
            <person name="Morin E."/>
            <person name="Murat C."/>
            <person name="Nagy L.G."/>
            <person name="Nolan M."/>
            <person name="Ohm R.A."/>
            <person name="Patyshakuliyeva A."/>
            <person name="Rokas A."/>
            <person name="Ruiz-Duenas F.J."/>
            <person name="Sabat G."/>
            <person name="Salamov A."/>
            <person name="Samejima M."/>
            <person name="Schmutz J."/>
            <person name="Slot J.C."/>
            <person name="St John F."/>
            <person name="Stenlid J."/>
            <person name="Sun H."/>
            <person name="Sun S."/>
            <person name="Syed K."/>
            <person name="Tsang A."/>
            <person name="Wiebenga A."/>
            <person name="Young D."/>
            <person name="Pisabarro A."/>
            <person name="Eastwood D.C."/>
            <person name="Martin F."/>
            <person name="Cullen D."/>
            <person name="Grigoriev I.V."/>
            <person name="Hibbett D.S."/>
        </authorList>
    </citation>
    <scope>NUCLEOTIDE SEQUENCE [LARGE SCALE GENOMIC DNA]</scope>
    <source>
        <strain evidence="6 7">MD-104</strain>
    </source>
</reference>
<dbReference type="PANTHER" id="PTHR11552:SF219">
    <property type="entry name" value="GLUCOSE-METHANOL-CHOLINE OXIDOREDUCTASE N-TERMINAL DOMAIN-CONTAINING PROTEIN"/>
    <property type="match status" value="1"/>
</dbReference>
<keyword evidence="7" id="KW-1185">Reference proteome</keyword>
<comment type="similarity">
    <text evidence="2">Belongs to the GMC oxidoreductase family.</text>
</comment>
<evidence type="ECO:0000259" key="5">
    <source>
        <dbReference type="PROSITE" id="PS00624"/>
    </source>
</evidence>
<evidence type="ECO:0000313" key="7">
    <source>
        <dbReference type="Proteomes" id="UP000218811"/>
    </source>
</evidence>
<dbReference type="Proteomes" id="UP000218811">
    <property type="component" value="Unassembled WGS sequence"/>
</dbReference>
<feature type="active site" description="Proton donor" evidence="3">
    <location>
        <position position="515"/>
    </location>
</feature>
<keyword evidence="4" id="KW-0285">Flavoprotein</keyword>
<dbReference type="PROSITE" id="PS00624">
    <property type="entry name" value="GMC_OXRED_2"/>
    <property type="match status" value="1"/>
</dbReference>
<dbReference type="OMA" id="MMVAERC"/>
<proteinExistence type="inferred from homology"/>
<dbReference type="GO" id="GO:0016614">
    <property type="term" value="F:oxidoreductase activity, acting on CH-OH group of donors"/>
    <property type="evidence" value="ECO:0007669"/>
    <property type="project" value="InterPro"/>
</dbReference>
<comment type="cofactor">
    <cofactor evidence="1 4">
        <name>FAD</name>
        <dbReference type="ChEBI" id="CHEBI:57692"/>
    </cofactor>
</comment>
<evidence type="ECO:0000313" key="6">
    <source>
        <dbReference type="EMBL" id="PCH34319.1"/>
    </source>
</evidence>
<dbReference type="STRING" id="742152.A0A2H3J6F1"/>
<dbReference type="Pfam" id="PF05199">
    <property type="entry name" value="GMC_oxred_C"/>
    <property type="match status" value="1"/>
</dbReference>
<dbReference type="EMBL" id="KB467831">
    <property type="protein sequence ID" value="PCH34319.1"/>
    <property type="molecule type" value="Genomic_DNA"/>
</dbReference>
<dbReference type="Pfam" id="PF00732">
    <property type="entry name" value="GMC_oxred_N"/>
    <property type="match status" value="1"/>
</dbReference>
<feature type="active site" description="Proton acceptor" evidence="3">
    <location>
        <position position="560"/>
    </location>
</feature>
<dbReference type="Gene3D" id="3.30.560.10">
    <property type="entry name" value="Glucose Oxidase, domain 3"/>
    <property type="match status" value="1"/>
</dbReference>
<feature type="binding site" evidence="4">
    <location>
        <begin position="561"/>
        <end position="562"/>
    </location>
    <ligand>
        <name>FAD</name>
        <dbReference type="ChEBI" id="CHEBI:57692"/>
    </ligand>
</feature>
<dbReference type="GO" id="GO:0050660">
    <property type="term" value="F:flavin adenine dinucleotide binding"/>
    <property type="evidence" value="ECO:0007669"/>
    <property type="project" value="InterPro"/>
</dbReference>
<evidence type="ECO:0000256" key="1">
    <source>
        <dbReference type="ARBA" id="ARBA00001974"/>
    </source>
</evidence>
<keyword evidence="4" id="KW-0274">FAD</keyword>
<evidence type="ECO:0000256" key="3">
    <source>
        <dbReference type="PIRSR" id="PIRSR000137-1"/>
    </source>
</evidence>
<dbReference type="AlphaFoldDB" id="A0A2H3J6F1"/>